<dbReference type="InterPro" id="IPR018028">
    <property type="entry name" value="Catalase"/>
</dbReference>
<dbReference type="Pfam" id="PF06628">
    <property type="entry name" value="Catalase-rel"/>
    <property type="match status" value="1"/>
</dbReference>
<evidence type="ECO:0000256" key="9">
    <source>
        <dbReference type="ARBA" id="ARBA00023324"/>
    </source>
</evidence>
<dbReference type="SUPFAM" id="SSF52317">
    <property type="entry name" value="Class I glutamine amidotransferase-like"/>
    <property type="match status" value="1"/>
</dbReference>
<dbReference type="EC" id="1.11.1.6" evidence="3 10"/>
<evidence type="ECO:0000256" key="7">
    <source>
        <dbReference type="ARBA" id="ARBA00023002"/>
    </source>
</evidence>
<comment type="function">
    <text evidence="14">Catalyzes the degradation of hydrogen peroxide (H(2)O(2)) generated by peroxisomal oxidases to water and oxygen, thereby protecting cells from the toxic effects of hydrogen peroxide.</text>
</comment>
<dbReference type="Proteomes" id="UP000076532">
    <property type="component" value="Unassembled WGS sequence"/>
</dbReference>
<dbReference type="InterPro" id="IPR002226">
    <property type="entry name" value="Catalase_haem_BS"/>
</dbReference>
<dbReference type="Pfam" id="PF00199">
    <property type="entry name" value="Catalase"/>
    <property type="match status" value="1"/>
</dbReference>
<dbReference type="Gene3D" id="2.40.180.10">
    <property type="entry name" value="Catalase core domain"/>
    <property type="match status" value="1"/>
</dbReference>
<keyword evidence="4 10" id="KW-0575">Peroxidase</keyword>
<evidence type="ECO:0000313" key="17">
    <source>
        <dbReference type="Proteomes" id="UP000076532"/>
    </source>
</evidence>
<dbReference type="PANTHER" id="PTHR42821">
    <property type="entry name" value="CATALASE"/>
    <property type="match status" value="1"/>
</dbReference>
<dbReference type="PROSITE" id="PS00438">
    <property type="entry name" value="CATALASE_2"/>
    <property type="match status" value="1"/>
</dbReference>
<evidence type="ECO:0000313" key="16">
    <source>
        <dbReference type="EMBL" id="KZP32232.1"/>
    </source>
</evidence>
<gene>
    <name evidence="16" type="ORF">FIBSPDRAFT_812422</name>
</gene>
<proteinExistence type="inferred from homology"/>
<dbReference type="SMART" id="SM01060">
    <property type="entry name" value="Catalase"/>
    <property type="match status" value="1"/>
</dbReference>
<evidence type="ECO:0000256" key="11">
    <source>
        <dbReference type="PIRSR" id="PIRSR038927-1"/>
    </source>
</evidence>
<dbReference type="InterPro" id="IPR024712">
    <property type="entry name" value="Catalase_clade2"/>
</dbReference>
<comment type="function">
    <text evidence="10">Occurs in almost all aerobically respiring organisms and serves to protect cells from the toxic effects of hydrogen peroxide.</text>
</comment>
<evidence type="ECO:0000256" key="10">
    <source>
        <dbReference type="PIRNR" id="PIRNR038927"/>
    </source>
</evidence>
<feature type="domain" description="Catalase core" evidence="15">
    <location>
        <begin position="35"/>
        <end position="426"/>
    </location>
</feature>
<evidence type="ECO:0000256" key="3">
    <source>
        <dbReference type="ARBA" id="ARBA00012314"/>
    </source>
</evidence>
<evidence type="ECO:0000256" key="8">
    <source>
        <dbReference type="ARBA" id="ARBA00023004"/>
    </source>
</evidence>
<accession>A0A166V0T6</accession>
<name>A0A166V0T6_9AGAM</name>
<dbReference type="GO" id="GO:0004096">
    <property type="term" value="F:catalase activity"/>
    <property type="evidence" value="ECO:0007669"/>
    <property type="project" value="UniProtKB-UniRule"/>
</dbReference>
<organism evidence="16 17">
    <name type="scientific">Athelia psychrophila</name>
    <dbReference type="NCBI Taxonomy" id="1759441"/>
    <lineage>
        <taxon>Eukaryota</taxon>
        <taxon>Fungi</taxon>
        <taxon>Dikarya</taxon>
        <taxon>Basidiomycota</taxon>
        <taxon>Agaricomycotina</taxon>
        <taxon>Agaricomycetes</taxon>
        <taxon>Agaricomycetidae</taxon>
        <taxon>Atheliales</taxon>
        <taxon>Atheliaceae</taxon>
        <taxon>Athelia</taxon>
    </lineage>
</organism>
<keyword evidence="9 10" id="KW-0376">Hydrogen peroxide</keyword>
<dbReference type="AlphaFoldDB" id="A0A166V0T6"/>
<evidence type="ECO:0000256" key="5">
    <source>
        <dbReference type="ARBA" id="ARBA00022617"/>
    </source>
</evidence>
<dbReference type="Pfam" id="PF18011">
    <property type="entry name" value="Catalase_C"/>
    <property type="match status" value="1"/>
</dbReference>
<dbReference type="Gene3D" id="3.40.50.880">
    <property type="match status" value="1"/>
</dbReference>
<feature type="active site" evidence="11">
    <location>
        <position position="85"/>
    </location>
</feature>
<dbReference type="GO" id="GO:0046872">
    <property type="term" value="F:metal ion binding"/>
    <property type="evidence" value="ECO:0007669"/>
    <property type="project" value="UniProtKB-KW"/>
</dbReference>
<dbReference type="SUPFAM" id="SSF56634">
    <property type="entry name" value="Heme-dependent catalase-like"/>
    <property type="match status" value="1"/>
</dbReference>
<dbReference type="PRINTS" id="PR00067">
    <property type="entry name" value="CATALASE"/>
</dbReference>
<dbReference type="PANTHER" id="PTHR42821:SF1">
    <property type="entry name" value="CATALASE-B"/>
    <property type="match status" value="1"/>
</dbReference>
<keyword evidence="17" id="KW-1185">Reference proteome</keyword>
<dbReference type="FunFam" id="2.40.180.10:FF:000003">
    <property type="entry name" value="Catalase"/>
    <property type="match status" value="1"/>
</dbReference>
<keyword evidence="5 10" id="KW-0349">Heme</keyword>
<dbReference type="GO" id="GO:0005829">
    <property type="term" value="C:cytosol"/>
    <property type="evidence" value="ECO:0007669"/>
    <property type="project" value="TreeGrafter"/>
</dbReference>
<keyword evidence="8 10" id="KW-0408">Iron</keyword>
<sequence length="737" mass="82073">MSSAVKHAVASMTSNAKIADLQRDIHEPAKGDGLTSEFGVKIENTDDWLKAQDGTNVGPSLLEDHFAREKISRFDHERIPERVVHARGTGAHGHFRVYDDRASKYTFAPVLTDPSRTTPVFTRFSTVQGGRGSADTVRDVRGFAAKFYTEEGNWDIVGNDIPVFFIQDAVKFPDFVHSVKPEPHNEVPVGQSAHNNFWDFVGLQPESAHMVMWVMSDRGVPRSYRMMQGFGVNTYTLVNAKGERHFVKFHWIPELGVHSLVWDEALKIGGQDPDFHRKDLSEAIENGCPARWRFGIQTIAEANEHDFDFDILDATKLWPEELVPVEILGEFVLDRVVDEFFAETEQVAFCTSHVVPGIGFSDDPLLQGRNFSYFDTQISRLGINWQELPINRPVCPMMNHNRDGQSRHRITKSTVNYWPNRQGIGRPVPASEGGYHDYAQKVAGIKQRLRTPKFQEHFDQAQLFYNSLHPHEKRHLVAAISFELSHCDDPVVYESYTKVLNHIDFDLAKQVAINVGGIVPDKPARANHGRTSAYLSQTHYMPKEPTIASRRIAILIADGFNANDVTAVRAAFASAGAVNFIIGPRRGKVNAGSGLGEGLATDHHFEGQRSTLFDALFIPSGAEHAKTLLGNGRVIHWVREAFGHCKALGAIGEGVDVLREAIKLPEVRFCGAAATSDDVVSSYGVVTTRRYSLTSAATDTFKIGPGTKGFSANLAYEISKHRCWERETDGLVSQIAF</sequence>
<evidence type="ECO:0000256" key="1">
    <source>
        <dbReference type="ARBA" id="ARBA00001971"/>
    </source>
</evidence>
<protein>
    <recommendedName>
        <fullName evidence="3 10">Catalase</fullName>
        <ecNumber evidence="3 10">1.11.1.6</ecNumber>
    </recommendedName>
</protein>
<keyword evidence="7 10" id="KW-0560">Oxidoreductase</keyword>
<feature type="binding site" description="axial binding residue" evidence="12">
    <location>
        <position position="373"/>
    </location>
    <ligand>
        <name>heme</name>
        <dbReference type="ChEBI" id="CHEBI:30413"/>
    </ligand>
    <ligandPart>
        <name>Fe</name>
        <dbReference type="ChEBI" id="CHEBI:18248"/>
    </ligandPart>
</feature>
<evidence type="ECO:0000256" key="6">
    <source>
        <dbReference type="ARBA" id="ARBA00022723"/>
    </source>
</evidence>
<dbReference type="InterPro" id="IPR041399">
    <property type="entry name" value="Catalase_large_C"/>
</dbReference>
<dbReference type="CDD" id="cd03132">
    <property type="entry name" value="GATase1_catalase"/>
    <property type="match status" value="1"/>
</dbReference>
<dbReference type="InterPro" id="IPR020835">
    <property type="entry name" value="Catalase_sf"/>
</dbReference>
<dbReference type="PROSITE" id="PS51402">
    <property type="entry name" value="CATALASE_3"/>
    <property type="match status" value="1"/>
</dbReference>
<comment type="catalytic activity">
    <reaction evidence="10 13">
        <text>2 H2O2 = O2 + 2 H2O</text>
        <dbReference type="Rhea" id="RHEA:20309"/>
        <dbReference type="ChEBI" id="CHEBI:15377"/>
        <dbReference type="ChEBI" id="CHEBI:15379"/>
        <dbReference type="ChEBI" id="CHEBI:16240"/>
        <dbReference type="EC" id="1.11.1.6"/>
    </reaction>
</comment>
<evidence type="ECO:0000256" key="14">
    <source>
        <dbReference type="RuleBase" id="RU004142"/>
    </source>
</evidence>
<evidence type="ECO:0000256" key="4">
    <source>
        <dbReference type="ARBA" id="ARBA00022559"/>
    </source>
</evidence>
<dbReference type="GO" id="GO:0006979">
    <property type="term" value="P:response to oxidative stress"/>
    <property type="evidence" value="ECO:0007669"/>
    <property type="project" value="InterPro"/>
</dbReference>
<dbReference type="InterPro" id="IPR043156">
    <property type="entry name" value="Catalase_clade2_helical"/>
</dbReference>
<evidence type="ECO:0000259" key="15">
    <source>
        <dbReference type="SMART" id="SM01060"/>
    </source>
</evidence>
<dbReference type="GO" id="GO:0042744">
    <property type="term" value="P:hydrogen peroxide catabolic process"/>
    <property type="evidence" value="ECO:0007669"/>
    <property type="project" value="UniProtKB-UniRule"/>
</dbReference>
<dbReference type="InterPro" id="IPR024708">
    <property type="entry name" value="Catalase_AS"/>
</dbReference>
<dbReference type="PROSITE" id="PS00437">
    <property type="entry name" value="CATALASE_1"/>
    <property type="match status" value="1"/>
</dbReference>
<dbReference type="STRING" id="436010.A0A166V0T6"/>
<dbReference type="PIRSF" id="PIRSF038927">
    <property type="entry name" value="Catalase_clade2"/>
    <property type="match status" value="1"/>
</dbReference>
<dbReference type="InterPro" id="IPR011614">
    <property type="entry name" value="Catalase_core"/>
</dbReference>
<reference evidence="16 17" key="1">
    <citation type="journal article" date="2016" name="Mol. Biol. Evol.">
        <title>Comparative Genomics of Early-Diverging Mushroom-Forming Fungi Provides Insights into the Origins of Lignocellulose Decay Capabilities.</title>
        <authorList>
            <person name="Nagy L.G."/>
            <person name="Riley R."/>
            <person name="Tritt A."/>
            <person name="Adam C."/>
            <person name="Daum C."/>
            <person name="Floudas D."/>
            <person name="Sun H."/>
            <person name="Yadav J.S."/>
            <person name="Pangilinan J."/>
            <person name="Larsson K.H."/>
            <person name="Matsuura K."/>
            <person name="Barry K."/>
            <person name="Labutti K."/>
            <person name="Kuo R."/>
            <person name="Ohm R.A."/>
            <person name="Bhattacharya S.S."/>
            <person name="Shirouzu T."/>
            <person name="Yoshinaga Y."/>
            <person name="Martin F.M."/>
            <person name="Grigoriev I.V."/>
            <person name="Hibbett D.S."/>
        </authorList>
    </citation>
    <scope>NUCLEOTIDE SEQUENCE [LARGE SCALE GENOMIC DNA]</scope>
    <source>
        <strain evidence="16 17">CBS 109695</strain>
    </source>
</reference>
<dbReference type="InterPro" id="IPR029062">
    <property type="entry name" value="Class_I_gatase-like"/>
</dbReference>
<keyword evidence="6 10" id="KW-0479">Metal-binding</keyword>
<evidence type="ECO:0000256" key="12">
    <source>
        <dbReference type="PIRSR" id="PIRSR038927-2"/>
    </source>
</evidence>
<evidence type="ECO:0000256" key="2">
    <source>
        <dbReference type="ARBA" id="ARBA00005329"/>
    </source>
</evidence>
<feature type="active site" evidence="11">
    <location>
        <position position="159"/>
    </location>
</feature>
<comment type="cofactor">
    <cofactor evidence="1 10 12">
        <name>heme</name>
        <dbReference type="ChEBI" id="CHEBI:30413"/>
    </cofactor>
</comment>
<evidence type="ECO:0000256" key="13">
    <source>
        <dbReference type="RuleBase" id="RU000498"/>
    </source>
</evidence>
<dbReference type="GO" id="GO:0020037">
    <property type="term" value="F:heme binding"/>
    <property type="evidence" value="ECO:0007669"/>
    <property type="project" value="UniProtKB-UniRule"/>
</dbReference>
<comment type="similarity">
    <text evidence="2 10 13">Belongs to the catalase family.</text>
</comment>
<dbReference type="EMBL" id="KV417486">
    <property type="protein sequence ID" value="KZP32232.1"/>
    <property type="molecule type" value="Genomic_DNA"/>
</dbReference>
<dbReference type="OrthoDB" id="6880011at2759"/>
<dbReference type="InterPro" id="IPR010582">
    <property type="entry name" value="Catalase_immune_responsive"/>
</dbReference>
<dbReference type="Gene3D" id="1.20.1370.20">
    <property type="match status" value="1"/>
</dbReference>